<dbReference type="EMBL" id="JAXOVC010000011">
    <property type="protein sequence ID" value="KAK4495961.1"/>
    <property type="molecule type" value="Genomic_DNA"/>
</dbReference>
<protein>
    <submittedName>
        <fullName evidence="2">Uncharacterized protein</fullName>
    </submittedName>
</protein>
<feature type="signal peptide" evidence="1">
    <location>
        <begin position="1"/>
        <end position="19"/>
    </location>
</feature>
<organism evidence="2 3">
    <name type="scientific">Zasmidium cellare</name>
    <name type="common">Wine cellar mold</name>
    <name type="synonym">Racodium cellare</name>
    <dbReference type="NCBI Taxonomy" id="395010"/>
    <lineage>
        <taxon>Eukaryota</taxon>
        <taxon>Fungi</taxon>
        <taxon>Dikarya</taxon>
        <taxon>Ascomycota</taxon>
        <taxon>Pezizomycotina</taxon>
        <taxon>Dothideomycetes</taxon>
        <taxon>Dothideomycetidae</taxon>
        <taxon>Mycosphaerellales</taxon>
        <taxon>Mycosphaerellaceae</taxon>
        <taxon>Zasmidium</taxon>
    </lineage>
</organism>
<sequence>MHAKQFILLPLLAAAATHAAVIGTFQTFTNNACDSSLGVGGKEDIHDDITNCIGTEGRNAFIMIYDDETYNADVEAIDTAGCDLEGAWSTVTGISNGTCVAINTGRNWMSALVSLDEK</sequence>
<keyword evidence="3" id="KW-1185">Reference proteome</keyword>
<keyword evidence="1" id="KW-0732">Signal</keyword>
<name>A0ABR0E3H0_ZASCE</name>
<proteinExistence type="predicted"/>
<accession>A0ABR0E3H0</accession>
<evidence type="ECO:0000313" key="3">
    <source>
        <dbReference type="Proteomes" id="UP001305779"/>
    </source>
</evidence>
<reference evidence="2 3" key="1">
    <citation type="journal article" date="2023" name="G3 (Bethesda)">
        <title>A chromosome-level genome assembly of Zasmidium syzygii isolated from banana leaves.</title>
        <authorList>
            <person name="van Westerhoven A.C."/>
            <person name="Mehrabi R."/>
            <person name="Talebi R."/>
            <person name="Steentjes M.B.F."/>
            <person name="Corcolon B."/>
            <person name="Chong P.A."/>
            <person name="Kema G.H.J."/>
            <person name="Seidl M.F."/>
        </authorList>
    </citation>
    <scope>NUCLEOTIDE SEQUENCE [LARGE SCALE GENOMIC DNA]</scope>
    <source>
        <strain evidence="2 3">P124</strain>
    </source>
</reference>
<feature type="chain" id="PRO_5045679800" evidence="1">
    <location>
        <begin position="20"/>
        <end position="118"/>
    </location>
</feature>
<dbReference type="Proteomes" id="UP001305779">
    <property type="component" value="Unassembled WGS sequence"/>
</dbReference>
<evidence type="ECO:0000256" key="1">
    <source>
        <dbReference type="SAM" id="SignalP"/>
    </source>
</evidence>
<comment type="caution">
    <text evidence="2">The sequence shown here is derived from an EMBL/GenBank/DDBJ whole genome shotgun (WGS) entry which is preliminary data.</text>
</comment>
<evidence type="ECO:0000313" key="2">
    <source>
        <dbReference type="EMBL" id="KAK4495961.1"/>
    </source>
</evidence>
<gene>
    <name evidence="2" type="ORF">PRZ48_013229</name>
</gene>